<dbReference type="Gene3D" id="3.40.630.30">
    <property type="match status" value="1"/>
</dbReference>
<feature type="region of interest" description="Disordered" evidence="4">
    <location>
        <begin position="75"/>
        <end position="108"/>
    </location>
</feature>
<dbReference type="GO" id="GO:0008080">
    <property type="term" value="F:N-acetyltransferase activity"/>
    <property type="evidence" value="ECO:0007669"/>
    <property type="project" value="InterPro"/>
</dbReference>
<feature type="compositionally biased region" description="Basic and acidic residues" evidence="4">
    <location>
        <begin position="81"/>
        <end position="99"/>
    </location>
</feature>
<dbReference type="SUPFAM" id="SSF55729">
    <property type="entry name" value="Acyl-CoA N-acyltransferases (Nat)"/>
    <property type="match status" value="1"/>
</dbReference>
<dbReference type="Proteomes" id="UP000224854">
    <property type="component" value="Unassembled WGS sequence"/>
</dbReference>
<keyword evidence="7" id="KW-1185">Reference proteome</keyword>
<evidence type="ECO:0000313" key="6">
    <source>
        <dbReference type="EMBL" id="PHH74297.1"/>
    </source>
</evidence>
<reference evidence="6 7" key="1">
    <citation type="submission" date="2017-06" db="EMBL/GenBank/DDBJ databases">
        <title>Ant-infecting Ophiocordyceps genomes reveal a high diversity of potential behavioral manipulation genes and a possible major role for enterotoxins.</title>
        <authorList>
            <person name="De Bekker C."/>
            <person name="Evans H.C."/>
            <person name="Brachmann A."/>
            <person name="Hughes D.P."/>
        </authorList>
    </citation>
    <scope>NUCLEOTIDE SEQUENCE [LARGE SCALE GENOMIC DNA]</scope>
    <source>
        <strain evidence="6 7">1348a</strain>
    </source>
</reference>
<dbReference type="InterPro" id="IPR039135">
    <property type="entry name" value="NAT9-like"/>
</dbReference>
<dbReference type="EMBL" id="NJEU01000440">
    <property type="protein sequence ID" value="PHH74297.1"/>
    <property type="molecule type" value="Genomic_DNA"/>
</dbReference>
<protein>
    <recommendedName>
        <fullName evidence="5">N-acetyltransferase domain-containing protein</fullName>
    </recommendedName>
</protein>
<dbReference type="PANTHER" id="PTHR13256:SF16">
    <property type="entry name" value="ALPHA_BETA-TUBULIN-N-ACETYLTRANSFERASE 9"/>
    <property type="match status" value="1"/>
</dbReference>
<evidence type="ECO:0000259" key="5">
    <source>
        <dbReference type="Pfam" id="PF13302"/>
    </source>
</evidence>
<evidence type="ECO:0000256" key="1">
    <source>
        <dbReference type="ARBA" id="ARBA00009342"/>
    </source>
</evidence>
<comment type="similarity">
    <text evidence="1">Belongs to the acetyltransferase family. GNAT subfamily.</text>
</comment>
<dbReference type="PANTHER" id="PTHR13256">
    <property type="entry name" value="N-ACETYLTRANSFERASE 9"/>
    <property type="match status" value="1"/>
</dbReference>
<accession>A0A2C5YZV0</accession>
<evidence type="ECO:0000256" key="4">
    <source>
        <dbReference type="SAM" id="MobiDB-lite"/>
    </source>
</evidence>
<dbReference type="Pfam" id="PF13302">
    <property type="entry name" value="Acetyltransf_3"/>
    <property type="match status" value="1"/>
</dbReference>
<dbReference type="InterPro" id="IPR016181">
    <property type="entry name" value="Acyl_CoA_acyltransferase"/>
</dbReference>
<dbReference type="OrthoDB" id="5043642at2759"/>
<keyword evidence="3" id="KW-0012">Acyltransferase</keyword>
<keyword evidence="2" id="KW-0808">Transferase</keyword>
<dbReference type="AlphaFoldDB" id="A0A2C5YZV0"/>
<dbReference type="InterPro" id="IPR000182">
    <property type="entry name" value="GNAT_dom"/>
</dbReference>
<feature type="domain" description="N-acetyltransferase" evidence="5">
    <location>
        <begin position="14"/>
        <end position="214"/>
    </location>
</feature>
<comment type="caution">
    <text evidence="6">The sequence shown here is derived from an EMBL/GenBank/DDBJ whole genome shotgun (WGS) entry which is preliminary data.</text>
</comment>
<proteinExistence type="inferred from homology"/>
<organism evidence="6 7">
    <name type="scientific">Ophiocordyceps australis</name>
    <dbReference type="NCBI Taxonomy" id="1399860"/>
    <lineage>
        <taxon>Eukaryota</taxon>
        <taxon>Fungi</taxon>
        <taxon>Dikarya</taxon>
        <taxon>Ascomycota</taxon>
        <taxon>Pezizomycotina</taxon>
        <taxon>Sordariomycetes</taxon>
        <taxon>Hypocreomycetidae</taxon>
        <taxon>Hypocreales</taxon>
        <taxon>Ophiocordycipitaceae</taxon>
        <taxon>Ophiocordyceps</taxon>
    </lineage>
</organism>
<name>A0A2C5YZV0_9HYPO</name>
<evidence type="ECO:0000256" key="2">
    <source>
        <dbReference type="ARBA" id="ARBA00022679"/>
    </source>
</evidence>
<evidence type="ECO:0000313" key="7">
    <source>
        <dbReference type="Proteomes" id="UP000224854"/>
    </source>
</evidence>
<sequence>MRLNQDTAVATQQVLLVPYETRHVGKYHDWMQDARVREATASELLSLEEEHENQVAWRLAGDKLTFIVCEAIGSDSEGSEDQGRGKEKDGETRGEKREQSVQAGECDAEERMRGDVNLFLSPDQDSGGVVGEVDVMIASTADRGRGLGMGAVRALLCYVVGNVDGLVTEYQSSTGQCGPGSGRDGSDAGLRGLRVKIGQRNHASRALFAKLGFEERGKVDYFGEVTMVMAWGDVVAKAGVEGYRELRYSRRAR</sequence>
<gene>
    <name evidence="6" type="ORF">CDD82_5010</name>
</gene>
<evidence type="ECO:0000256" key="3">
    <source>
        <dbReference type="ARBA" id="ARBA00023315"/>
    </source>
</evidence>